<sequence>MDVLTLKNDENDVPSSSLFEVNPECFLSDLRTRIMEEVPDLLPHDFRFLFPSSGVRISLRQEARVAVKAVSYTEGVGHYMRFVEEKRDPTYPPEKKEQTVFDLGESVCPPTSTSSVKQVCEKEPNKEPIPEQATVMGLKSPEAWLLKGIKIYKEKEIEDARGKEKERRIFWNAKAKILAKSDLKKTQIYEEIHKAWRLKKTEILLGESSGVRMASTSMKKGTLEKNKERFQLAKRECETLSDKIKELMKTKSAKTEQQMIELRELQSNFDIARSTLRKAQDALRKNIKKSS</sequence>
<dbReference type="OrthoDB" id="5961616at2759"/>
<gene>
    <name evidence="3" type="primary">LOC116290009</name>
</gene>
<evidence type="ECO:0000256" key="1">
    <source>
        <dbReference type="SAM" id="Coils"/>
    </source>
</evidence>
<protein>
    <submittedName>
        <fullName evidence="3">Uncharacterized protein LOC116290009</fullName>
    </submittedName>
</protein>
<evidence type="ECO:0000313" key="3">
    <source>
        <dbReference type="RefSeq" id="XP_031552835.1"/>
    </source>
</evidence>
<accession>A0A6P8HJR9</accession>
<organism evidence="2 3">
    <name type="scientific">Actinia tenebrosa</name>
    <name type="common">Australian red waratah sea anemone</name>
    <dbReference type="NCBI Taxonomy" id="6105"/>
    <lineage>
        <taxon>Eukaryota</taxon>
        <taxon>Metazoa</taxon>
        <taxon>Cnidaria</taxon>
        <taxon>Anthozoa</taxon>
        <taxon>Hexacorallia</taxon>
        <taxon>Actiniaria</taxon>
        <taxon>Actiniidae</taxon>
        <taxon>Actinia</taxon>
    </lineage>
</organism>
<dbReference type="AlphaFoldDB" id="A0A6P8HJR9"/>
<proteinExistence type="predicted"/>
<dbReference type="Proteomes" id="UP000515163">
    <property type="component" value="Unplaced"/>
</dbReference>
<dbReference type="KEGG" id="aten:116290009"/>
<dbReference type="InParanoid" id="A0A6P8HJR9"/>
<reference evidence="3" key="1">
    <citation type="submission" date="2025-08" db="UniProtKB">
        <authorList>
            <consortium name="RefSeq"/>
        </authorList>
    </citation>
    <scope>IDENTIFICATION</scope>
</reference>
<dbReference type="RefSeq" id="XP_031552835.1">
    <property type="nucleotide sequence ID" value="XM_031696975.1"/>
</dbReference>
<feature type="coiled-coil region" evidence="1">
    <location>
        <begin position="223"/>
        <end position="282"/>
    </location>
</feature>
<evidence type="ECO:0000313" key="2">
    <source>
        <dbReference type="Proteomes" id="UP000515163"/>
    </source>
</evidence>
<keyword evidence="1" id="KW-0175">Coiled coil</keyword>
<dbReference type="GeneID" id="116290009"/>
<name>A0A6P8HJR9_ACTTE</name>
<keyword evidence="2" id="KW-1185">Reference proteome</keyword>